<proteinExistence type="predicted"/>
<comment type="caution">
    <text evidence="1">The sequence shown here is derived from an EMBL/GenBank/DDBJ whole genome shotgun (WGS) entry which is preliminary data.</text>
</comment>
<gene>
    <name evidence="1" type="ORF">V1525DRAFT_334660</name>
</gene>
<dbReference type="Proteomes" id="UP001433508">
    <property type="component" value="Unassembled WGS sequence"/>
</dbReference>
<name>A0ACC3TBM4_LIPKO</name>
<reference evidence="2" key="1">
    <citation type="journal article" date="2024" name="Front. Bioeng. Biotechnol.">
        <title>Genome-scale model development and genomic sequencing of the oleaginous clade Lipomyces.</title>
        <authorList>
            <person name="Czajka J.J."/>
            <person name="Han Y."/>
            <person name="Kim J."/>
            <person name="Mondo S.J."/>
            <person name="Hofstad B.A."/>
            <person name="Robles A."/>
            <person name="Haridas S."/>
            <person name="Riley R."/>
            <person name="LaButti K."/>
            <person name="Pangilinan J."/>
            <person name="Andreopoulos W."/>
            <person name="Lipzen A."/>
            <person name="Yan J."/>
            <person name="Wang M."/>
            <person name="Ng V."/>
            <person name="Grigoriev I.V."/>
            <person name="Spatafora J.W."/>
            <person name="Magnuson J.K."/>
            <person name="Baker S.E."/>
            <person name="Pomraning K.R."/>
        </authorList>
    </citation>
    <scope>NUCLEOTIDE SEQUENCE [LARGE SCALE GENOMIC DNA]</scope>
    <source>
        <strain evidence="2">CBS 7786</strain>
    </source>
</reference>
<keyword evidence="2" id="KW-1185">Reference proteome</keyword>
<dbReference type="EMBL" id="MU971335">
    <property type="protein sequence ID" value="KAK9241348.1"/>
    <property type="molecule type" value="Genomic_DNA"/>
</dbReference>
<feature type="non-terminal residue" evidence="1">
    <location>
        <position position="399"/>
    </location>
</feature>
<protein>
    <submittedName>
        <fullName evidence="1">Uncharacterized protein</fullName>
    </submittedName>
</protein>
<accession>A0ACC3TBM4</accession>
<organism evidence="1 2">
    <name type="scientific">Lipomyces kononenkoae</name>
    <name type="common">Yeast</name>
    <dbReference type="NCBI Taxonomy" id="34357"/>
    <lineage>
        <taxon>Eukaryota</taxon>
        <taxon>Fungi</taxon>
        <taxon>Dikarya</taxon>
        <taxon>Ascomycota</taxon>
        <taxon>Saccharomycotina</taxon>
        <taxon>Lipomycetes</taxon>
        <taxon>Lipomycetales</taxon>
        <taxon>Lipomycetaceae</taxon>
        <taxon>Lipomyces</taxon>
    </lineage>
</organism>
<evidence type="ECO:0000313" key="1">
    <source>
        <dbReference type="EMBL" id="KAK9241348.1"/>
    </source>
</evidence>
<evidence type="ECO:0000313" key="2">
    <source>
        <dbReference type="Proteomes" id="UP001433508"/>
    </source>
</evidence>
<sequence length="399" mass="44027">MALRSHTHKPASRSDSRADEDRPSYPPSADETDESVKKPGDHDPIDPKEIPPELEAIVNVISAQESRCYYEGRFVFLKDLDADGKPPSDRQWKHVYGQLVGTVFSIWEWDDLEQAATVAGTPGVPSSSAGASNSPVKPTYINIADASLRLIETLPASNGAPAITNVIALSTTFKNRFLLQFGSRSTLLLWSSALRLALFESVSLQEAYTGALLAGKGSKLNGIHLLLEETKFKHQDWVVVRFGAGMPWTRCWAVVTPAGYKNKKKNKTGRIDFFETKKAKQRKQQPLATISAAKAAYAVYPESSLLINNSTLLKIAGTITVNDEALKGASRDGFIFVMPELHPGVYGFETLIRFLVPTFDSFALYGRPQRFNADKFDIRSIMFGLPDPPSTRYLDLADV</sequence>